<gene>
    <name evidence="1" type="ORF">APICC_06022</name>
</gene>
<proteinExistence type="predicted"/>
<organism evidence="1 2">
    <name type="scientific">Apis cerana cerana</name>
    <name type="common">Oriental honeybee</name>
    <dbReference type="NCBI Taxonomy" id="94128"/>
    <lineage>
        <taxon>Eukaryota</taxon>
        <taxon>Metazoa</taxon>
        <taxon>Ecdysozoa</taxon>
        <taxon>Arthropoda</taxon>
        <taxon>Hexapoda</taxon>
        <taxon>Insecta</taxon>
        <taxon>Pterygota</taxon>
        <taxon>Neoptera</taxon>
        <taxon>Endopterygota</taxon>
        <taxon>Hymenoptera</taxon>
        <taxon>Apocrita</taxon>
        <taxon>Aculeata</taxon>
        <taxon>Apoidea</taxon>
        <taxon>Anthophila</taxon>
        <taxon>Apidae</taxon>
        <taxon>Apis</taxon>
    </lineage>
</organism>
<sequence>MVPKRNQEGPRKEIEVGIEWMRGEKKNAEQKEAKGCRILELRPGRAFPFLRKRFQVFSSKEFKTWSDPEARQKERETLWSRVSLADKKRPGHQCTMYERQRYNGDTRNRRINLLLSRDWMIESESCSWPERHNVSPRHFPYGFIPTLTPKCTINRLPEGFNRDPLSCRSFERSALNRPQGPQATCLDVCGINRATPGDLCSRLAGMKRAETPKSKSFRHSPCP</sequence>
<evidence type="ECO:0000313" key="1">
    <source>
        <dbReference type="EMBL" id="PBC31172.1"/>
    </source>
</evidence>
<dbReference type="Proteomes" id="UP000242457">
    <property type="component" value="Unassembled WGS sequence"/>
</dbReference>
<evidence type="ECO:0000313" key="2">
    <source>
        <dbReference type="Proteomes" id="UP000242457"/>
    </source>
</evidence>
<reference evidence="1 2" key="1">
    <citation type="submission" date="2014-07" db="EMBL/GenBank/DDBJ databases">
        <title>Genomic and transcriptomic analysis on Apis cerana provide comprehensive insights into honey bee biology.</title>
        <authorList>
            <person name="Diao Q."/>
            <person name="Sun L."/>
            <person name="Zheng H."/>
            <person name="Zheng H."/>
            <person name="Xu S."/>
            <person name="Wang S."/>
            <person name="Zeng Z."/>
            <person name="Hu F."/>
            <person name="Su S."/>
            <person name="Wu J."/>
        </authorList>
    </citation>
    <scope>NUCLEOTIDE SEQUENCE [LARGE SCALE GENOMIC DNA]</scope>
    <source>
        <tissue evidence="1">Pupae without intestine</tissue>
    </source>
</reference>
<dbReference type="EMBL" id="KZ288247">
    <property type="protein sequence ID" value="PBC31172.1"/>
    <property type="molecule type" value="Genomic_DNA"/>
</dbReference>
<keyword evidence="2" id="KW-1185">Reference proteome</keyword>
<dbReference type="AlphaFoldDB" id="A0A2A3EIR4"/>
<protein>
    <submittedName>
        <fullName evidence="1">Uncharacterized protein</fullName>
    </submittedName>
</protein>
<accession>A0A2A3EIR4</accession>
<name>A0A2A3EIR4_APICC</name>